<dbReference type="EMBL" id="JPKZ01002354">
    <property type="protein sequence ID" value="KHN77174.1"/>
    <property type="molecule type" value="Genomic_DNA"/>
</dbReference>
<keyword evidence="2" id="KW-1185">Reference proteome</keyword>
<proteinExistence type="predicted"/>
<evidence type="ECO:0000313" key="2">
    <source>
        <dbReference type="Proteomes" id="UP000031036"/>
    </source>
</evidence>
<dbReference type="AlphaFoldDB" id="A0A0B2V6P9"/>
<protein>
    <submittedName>
        <fullName evidence="1">Uncharacterized protein</fullName>
    </submittedName>
</protein>
<name>A0A0B2V6P9_TOXCA</name>
<accession>A0A0B2V6P9</accession>
<gene>
    <name evidence="1" type="ORF">Tcan_03610</name>
</gene>
<comment type="caution">
    <text evidence="1">The sequence shown here is derived from an EMBL/GenBank/DDBJ whole genome shotgun (WGS) entry which is preliminary data.</text>
</comment>
<dbReference type="Proteomes" id="UP000031036">
    <property type="component" value="Unassembled WGS sequence"/>
</dbReference>
<reference evidence="1 2" key="1">
    <citation type="submission" date="2014-11" db="EMBL/GenBank/DDBJ databases">
        <title>Genetic blueprint of the zoonotic pathogen Toxocara canis.</title>
        <authorList>
            <person name="Zhu X.-Q."/>
            <person name="Korhonen P.K."/>
            <person name="Cai H."/>
            <person name="Young N.D."/>
            <person name="Nejsum P."/>
            <person name="von Samson-Himmelstjerna G."/>
            <person name="Boag P.R."/>
            <person name="Tan P."/>
            <person name="Li Q."/>
            <person name="Min J."/>
            <person name="Yang Y."/>
            <person name="Wang X."/>
            <person name="Fang X."/>
            <person name="Hall R.S."/>
            <person name="Hofmann A."/>
            <person name="Sternberg P.W."/>
            <person name="Jex A.R."/>
            <person name="Gasser R.B."/>
        </authorList>
    </citation>
    <scope>NUCLEOTIDE SEQUENCE [LARGE SCALE GENOMIC DNA]</scope>
    <source>
        <strain evidence="1">PN_DK_2014</strain>
    </source>
</reference>
<organism evidence="1 2">
    <name type="scientific">Toxocara canis</name>
    <name type="common">Canine roundworm</name>
    <dbReference type="NCBI Taxonomy" id="6265"/>
    <lineage>
        <taxon>Eukaryota</taxon>
        <taxon>Metazoa</taxon>
        <taxon>Ecdysozoa</taxon>
        <taxon>Nematoda</taxon>
        <taxon>Chromadorea</taxon>
        <taxon>Rhabditida</taxon>
        <taxon>Spirurina</taxon>
        <taxon>Ascaridomorpha</taxon>
        <taxon>Ascaridoidea</taxon>
        <taxon>Toxocaridae</taxon>
        <taxon>Toxocara</taxon>
    </lineage>
</organism>
<evidence type="ECO:0000313" key="1">
    <source>
        <dbReference type="EMBL" id="KHN77174.1"/>
    </source>
</evidence>
<sequence length="134" mass="15554">MLSCRWMRLSLSSVEWLIRFDREHKDAGSDDNCEDDETSEETLIGWQKDPEWVVLEFSRCLPREALNTSAIQANMARWMNEECATAIKCCLKAPLQQHNIIVGEQRCSQQEKFITLLAVKEYQLPPRIGKLIIL</sequence>
<dbReference type="OrthoDB" id="5854778at2759"/>